<organism evidence="6 7">
    <name type="scientific">Salarias fasciatus</name>
    <name type="common">Jewelled blenny</name>
    <name type="synonym">Blennius fasciatus</name>
    <dbReference type="NCBI Taxonomy" id="181472"/>
    <lineage>
        <taxon>Eukaryota</taxon>
        <taxon>Metazoa</taxon>
        <taxon>Chordata</taxon>
        <taxon>Craniata</taxon>
        <taxon>Vertebrata</taxon>
        <taxon>Euteleostomi</taxon>
        <taxon>Actinopterygii</taxon>
        <taxon>Neopterygii</taxon>
        <taxon>Teleostei</taxon>
        <taxon>Neoteleostei</taxon>
        <taxon>Acanthomorphata</taxon>
        <taxon>Ovalentaria</taxon>
        <taxon>Blenniimorphae</taxon>
        <taxon>Blenniiformes</taxon>
        <taxon>Blennioidei</taxon>
        <taxon>Blenniidae</taxon>
        <taxon>Salariinae</taxon>
        <taxon>Salarias</taxon>
    </lineage>
</organism>
<dbReference type="Pfam" id="PF05205">
    <property type="entry name" value="COMPASS-Shg1"/>
    <property type="match status" value="1"/>
</dbReference>
<dbReference type="InterPro" id="IPR043244">
    <property type="entry name" value="BOD1L1"/>
</dbReference>
<evidence type="ECO:0000256" key="4">
    <source>
        <dbReference type="SAM" id="MobiDB-lite"/>
    </source>
</evidence>
<comment type="subcellular location">
    <subcellularLocation>
        <location evidence="1">Chromosome</location>
    </subcellularLocation>
</comment>
<comment type="similarity">
    <text evidence="2">Belongs to the BOD1 family.</text>
</comment>
<reference evidence="6" key="2">
    <citation type="submission" date="2025-08" db="UniProtKB">
        <authorList>
            <consortium name="Ensembl"/>
        </authorList>
    </citation>
    <scope>IDENTIFICATION</scope>
</reference>
<dbReference type="Ensembl" id="ENSSFAT00005017478.1">
    <property type="protein sequence ID" value="ENSSFAP00005016819.1"/>
    <property type="gene ID" value="ENSSFAG00005008902.1"/>
</dbReference>
<dbReference type="Proteomes" id="UP000472267">
    <property type="component" value="Chromosome 2"/>
</dbReference>
<evidence type="ECO:0000259" key="5">
    <source>
        <dbReference type="Pfam" id="PF05205"/>
    </source>
</evidence>
<evidence type="ECO:0000256" key="3">
    <source>
        <dbReference type="ARBA" id="ARBA00022454"/>
    </source>
</evidence>
<evidence type="ECO:0000256" key="1">
    <source>
        <dbReference type="ARBA" id="ARBA00004286"/>
    </source>
</evidence>
<reference evidence="6" key="1">
    <citation type="submission" date="2019-06" db="EMBL/GenBank/DDBJ databases">
        <authorList>
            <consortium name="Wellcome Sanger Institute Data Sharing"/>
        </authorList>
    </citation>
    <scope>NUCLEOTIDE SEQUENCE [LARGE SCALE GENOMIC DNA]</scope>
</reference>
<feature type="compositionally biased region" description="Basic and acidic residues" evidence="4">
    <location>
        <begin position="145"/>
        <end position="154"/>
    </location>
</feature>
<feature type="domain" description="BOD1/SHG1" evidence="5">
    <location>
        <begin position="23"/>
        <end position="118"/>
    </location>
</feature>
<dbReference type="InterPro" id="IPR055264">
    <property type="entry name" value="BOD1/SHG1_dom"/>
</dbReference>
<dbReference type="PANTHER" id="PTHR47391:SF1">
    <property type="entry name" value="BIORIENTATION OF CHROMOSOMES IN CELL DIVISION 1 LIKE 1"/>
    <property type="match status" value="1"/>
</dbReference>
<keyword evidence="7" id="KW-1185">Reference proteome</keyword>
<dbReference type="AlphaFoldDB" id="A0A672GZ57"/>
<evidence type="ECO:0000313" key="6">
    <source>
        <dbReference type="Ensembl" id="ENSSFAP00005016819.1"/>
    </source>
</evidence>
<feature type="region of interest" description="Disordered" evidence="4">
    <location>
        <begin position="120"/>
        <end position="154"/>
    </location>
</feature>
<evidence type="ECO:0000256" key="2">
    <source>
        <dbReference type="ARBA" id="ARBA00008463"/>
    </source>
</evidence>
<sequence length="154" mass="17581">VSHNANSVMAGLAPGDPQLVSMIVNHLKTQGLFDQFRRECLADVDTKPAYLNLKQRVDNFVSNHLSNHTWSPHLNKNQLRNNIRQLVLQSGMLEQGVDRIVAQVVDPKVNHIFRPQVERVVRDKKTSEEKQEEDPLRSSSQAKQKARERIKEGV</sequence>
<accession>A0A672GZ57</accession>
<protein>
    <recommendedName>
        <fullName evidence="5">BOD1/SHG1 domain-containing protein</fullName>
    </recommendedName>
</protein>
<evidence type="ECO:0000313" key="7">
    <source>
        <dbReference type="Proteomes" id="UP000472267"/>
    </source>
</evidence>
<keyword evidence="3" id="KW-0158">Chromosome</keyword>
<dbReference type="PANTHER" id="PTHR47391">
    <property type="entry name" value="BIORIENTATION OF CHROMOSOMES IN CELL DIVISION 1 LIKE 1"/>
    <property type="match status" value="1"/>
</dbReference>
<proteinExistence type="inferred from homology"/>
<name>A0A672GZ57_SALFA</name>
<reference evidence="6" key="3">
    <citation type="submission" date="2025-09" db="UniProtKB">
        <authorList>
            <consortium name="Ensembl"/>
        </authorList>
    </citation>
    <scope>IDENTIFICATION</scope>
</reference>
<feature type="compositionally biased region" description="Basic and acidic residues" evidence="4">
    <location>
        <begin position="120"/>
        <end position="136"/>
    </location>
</feature>
<dbReference type="GO" id="GO:0005694">
    <property type="term" value="C:chromosome"/>
    <property type="evidence" value="ECO:0007669"/>
    <property type="project" value="UniProtKB-SubCell"/>
</dbReference>